<evidence type="ECO:0000256" key="26">
    <source>
        <dbReference type="ARBA" id="ARBA00080635"/>
    </source>
</evidence>
<evidence type="ECO:0000256" key="24">
    <source>
        <dbReference type="ARBA" id="ARBA00079225"/>
    </source>
</evidence>
<evidence type="ECO:0000256" key="18">
    <source>
        <dbReference type="ARBA" id="ARBA00022859"/>
    </source>
</evidence>
<keyword evidence="19" id="KW-0443">Lipid metabolism</keyword>
<dbReference type="FunCoup" id="A0A7E6CDC2">
    <property type="interactions" value="286"/>
</dbReference>
<dbReference type="FunFam" id="3.30.40.10:FF:000488">
    <property type="entry name" value="E3 ubiquitin-protein ligase RNF213"/>
    <property type="match status" value="1"/>
</dbReference>
<dbReference type="GO" id="GO:0120323">
    <property type="term" value="P:lipid ubiquitination"/>
    <property type="evidence" value="ECO:0007669"/>
    <property type="project" value="UniProtKB-ARBA"/>
</dbReference>
<dbReference type="InParanoid" id="A0A7E6CDC2"/>
<keyword evidence="7" id="KW-0963">Cytoplasm</keyword>
<dbReference type="GO" id="GO:0016887">
    <property type="term" value="F:ATP hydrolysis activity"/>
    <property type="evidence" value="ECO:0007669"/>
    <property type="project" value="InterPro"/>
</dbReference>
<keyword evidence="13 27" id="KW-0863">Zinc-finger</keyword>
<keyword evidence="31" id="KW-1185">Reference proteome</keyword>
<feature type="compositionally biased region" description="Low complexity" evidence="28">
    <location>
        <begin position="369"/>
        <end position="384"/>
    </location>
</feature>
<dbReference type="GO" id="GO:0005829">
    <property type="term" value="C:cytosol"/>
    <property type="evidence" value="ECO:0007669"/>
    <property type="project" value="UniProtKB-SubCell"/>
</dbReference>
<feature type="domain" description="RZ-type" evidence="30">
    <location>
        <begin position="4560"/>
        <end position="4632"/>
    </location>
</feature>
<feature type="compositionally biased region" description="Basic and acidic residues" evidence="28">
    <location>
        <begin position="47"/>
        <end position="58"/>
    </location>
</feature>
<feature type="compositionally biased region" description="Basic and acidic residues" evidence="28">
    <location>
        <begin position="449"/>
        <end position="460"/>
    </location>
</feature>
<feature type="region of interest" description="Disordered" evidence="28">
    <location>
        <begin position="23"/>
        <end position="196"/>
    </location>
</feature>
<dbReference type="InterPro" id="IPR018957">
    <property type="entry name" value="Znf_C3HC4_RING-type"/>
</dbReference>
<dbReference type="CTD" id="57674"/>
<dbReference type="GO" id="GO:0002376">
    <property type="term" value="P:immune system process"/>
    <property type="evidence" value="ECO:0007669"/>
    <property type="project" value="UniProtKB-KW"/>
</dbReference>
<comment type="catalytic activity">
    <reaction evidence="21">
        <text>ATP + H2O = ADP + phosphate + H(+)</text>
        <dbReference type="Rhea" id="RHEA:13065"/>
        <dbReference type="ChEBI" id="CHEBI:15377"/>
        <dbReference type="ChEBI" id="CHEBI:15378"/>
        <dbReference type="ChEBI" id="CHEBI:30616"/>
        <dbReference type="ChEBI" id="CHEBI:43474"/>
        <dbReference type="ChEBI" id="CHEBI:456216"/>
    </reaction>
    <physiologicalReaction direction="left-to-right" evidence="21">
        <dbReference type="Rhea" id="RHEA:13066"/>
    </physiologicalReaction>
</comment>
<comment type="subcellular location">
    <subcellularLocation>
        <location evidence="3">Cytoplasm</location>
        <location evidence="3">Cytosol</location>
    </subcellularLocation>
    <subcellularLocation>
        <location evidence="2">Lipid droplet</location>
    </subcellularLocation>
</comment>
<name>A0A7E6CDC2_9CHIR</name>
<dbReference type="Pfam" id="PF00097">
    <property type="entry name" value="zf-C3HC4"/>
    <property type="match status" value="1"/>
</dbReference>
<keyword evidence="11" id="KW-0479">Metal-binding</keyword>
<dbReference type="OrthoDB" id="2423195at2759"/>
<keyword evidence="8" id="KW-0037">Angiogenesis</keyword>
<feature type="region of interest" description="Disordered" evidence="28">
    <location>
        <begin position="209"/>
        <end position="471"/>
    </location>
</feature>
<dbReference type="KEGG" id="pdic:114503904"/>
<dbReference type="FunFam" id="3.40.50.300:FF:000804">
    <property type="entry name" value="E3 ubiquitin-protein ligase RNF213"/>
    <property type="match status" value="1"/>
</dbReference>
<evidence type="ECO:0000256" key="6">
    <source>
        <dbReference type="ARBA" id="ARBA00012483"/>
    </source>
</evidence>
<dbReference type="PROSITE" id="PS00518">
    <property type="entry name" value="ZF_RING_1"/>
    <property type="match status" value="1"/>
</dbReference>
<keyword evidence="14" id="KW-0833">Ubl conjugation pathway</keyword>
<evidence type="ECO:0000256" key="28">
    <source>
        <dbReference type="SAM" id="MobiDB-lite"/>
    </source>
</evidence>
<protein>
    <recommendedName>
        <fullName evidence="23">E3 ubiquitin-protein ligase RNF213</fullName>
        <ecNumber evidence="6">2.3.2.27</ecNumber>
    </recommendedName>
    <alternativeName>
        <fullName evidence="25">E3 ubiquitin-lipopolysaccharide ligase RNF213</fullName>
    </alternativeName>
    <alternativeName>
        <fullName evidence="24">Mysterin</fullName>
    </alternativeName>
    <alternativeName>
        <fullName evidence="26">RING finger protein 213</fullName>
    </alternativeName>
</protein>
<keyword evidence="17" id="KW-0067">ATP-binding</keyword>
<keyword evidence="20" id="KW-0511">Multifunctional enzyme</keyword>
<keyword evidence="10" id="KW-0808">Transferase</keyword>
<dbReference type="InterPro" id="IPR013083">
    <property type="entry name" value="Znf_RING/FYVE/PHD"/>
</dbReference>
<evidence type="ECO:0000256" key="13">
    <source>
        <dbReference type="ARBA" id="ARBA00022771"/>
    </source>
</evidence>
<evidence type="ECO:0000256" key="1">
    <source>
        <dbReference type="ARBA" id="ARBA00000900"/>
    </source>
</evidence>
<dbReference type="GO" id="GO:0042742">
    <property type="term" value="P:defense response to bacterium"/>
    <property type="evidence" value="ECO:0007669"/>
    <property type="project" value="UniProtKB-ARBA"/>
</dbReference>
<dbReference type="GO" id="GO:2000051">
    <property type="term" value="P:negative regulation of non-canonical Wnt signaling pathway"/>
    <property type="evidence" value="ECO:0007669"/>
    <property type="project" value="TreeGrafter"/>
</dbReference>
<keyword evidence="18" id="KW-0391">Immunity</keyword>
<evidence type="ECO:0000256" key="7">
    <source>
        <dbReference type="ARBA" id="ARBA00022490"/>
    </source>
</evidence>
<evidence type="ECO:0000256" key="21">
    <source>
        <dbReference type="ARBA" id="ARBA00048778"/>
    </source>
</evidence>
<dbReference type="SMART" id="SM00382">
    <property type="entry name" value="AAA"/>
    <property type="match status" value="2"/>
</dbReference>
<dbReference type="InterPro" id="IPR031248">
    <property type="entry name" value="RNF213"/>
</dbReference>
<dbReference type="Gene3D" id="3.40.50.300">
    <property type="entry name" value="P-loop containing nucleotide triphosphate hydrolases"/>
    <property type="match status" value="2"/>
</dbReference>
<comment type="catalytic activity">
    <reaction evidence="1">
        <text>S-ubiquitinyl-[E2 ubiquitin-conjugating enzyme]-L-cysteine + [acceptor protein]-L-lysine = [E2 ubiquitin-conjugating enzyme]-L-cysteine + N(6)-ubiquitinyl-[acceptor protein]-L-lysine.</text>
        <dbReference type="EC" id="2.3.2.27"/>
    </reaction>
</comment>
<dbReference type="GeneID" id="114503904"/>
<dbReference type="GO" id="GO:0005811">
    <property type="term" value="C:lipid droplet"/>
    <property type="evidence" value="ECO:0007669"/>
    <property type="project" value="UniProtKB-SubCell"/>
</dbReference>
<feature type="compositionally biased region" description="Basic and acidic residues" evidence="28">
    <location>
        <begin position="411"/>
        <end position="432"/>
    </location>
</feature>
<evidence type="ECO:0000256" key="25">
    <source>
        <dbReference type="ARBA" id="ARBA00079490"/>
    </source>
</evidence>
<dbReference type="GO" id="GO:0005730">
    <property type="term" value="C:nucleolus"/>
    <property type="evidence" value="ECO:0007669"/>
    <property type="project" value="TreeGrafter"/>
</dbReference>
<dbReference type="SMART" id="SM00184">
    <property type="entry name" value="RING"/>
    <property type="match status" value="1"/>
</dbReference>
<evidence type="ECO:0000256" key="15">
    <source>
        <dbReference type="ARBA" id="ARBA00022801"/>
    </source>
</evidence>
<dbReference type="InterPro" id="IPR046439">
    <property type="entry name" value="ZF_RZ_dom"/>
</dbReference>
<keyword evidence="15" id="KW-0378">Hydrolase</keyword>
<dbReference type="Pfam" id="PF20173">
    <property type="entry name" value="ZnF_RZ-type"/>
    <property type="match status" value="1"/>
</dbReference>
<dbReference type="Gene3D" id="3.30.40.10">
    <property type="entry name" value="Zinc/RING finger domain, C3HC4 (zinc finger)"/>
    <property type="match status" value="1"/>
</dbReference>
<dbReference type="InterPro" id="IPR027417">
    <property type="entry name" value="P-loop_NTPase"/>
</dbReference>
<dbReference type="PROSITE" id="PS51981">
    <property type="entry name" value="ZF_RZ"/>
    <property type="match status" value="1"/>
</dbReference>
<evidence type="ECO:0000256" key="17">
    <source>
        <dbReference type="ARBA" id="ARBA00022840"/>
    </source>
</evidence>
<feature type="compositionally biased region" description="Basic and acidic residues" evidence="28">
    <location>
        <begin position="113"/>
        <end position="124"/>
    </location>
</feature>
<evidence type="ECO:0000256" key="5">
    <source>
        <dbReference type="ARBA" id="ARBA00006914"/>
    </source>
</evidence>
<feature type="region of interest" description="Disordered" evidence="28">
    <location>
        <begin position="3561"/>
        <end position="3618"/>
    </location>
</feature>
<evidence type="ECO:0000256" key="16">
    <source>
        <dbReference type="ARBA" id="ARBA00022833"/>
    </source>
</evidence>
<organism evidence="31 32">
    <name type="scientific">Phyllostomus discolor</name>
    <name type="common">pale spear-nosed bat</name>
    <dbReference type="NCBI Taxonomy" id="89673"/>
    <lineage>
        <taxon>Eukaryota</taxon>
        <taxon>Metazoa</taxon>
        <taxon>Chordata</taxon>
        <taxon>Craniata</taxon>
        <taxon>Vertebrata</taxon>
        <taxon>Euteleostomi</taxon>
        <taxon>Mammalia</taxon>
        <taxon>Eutheria</taxon>
        <taxon>Laurasiatheria</taxon>
        <taxon>Chiroptera</taxon>
        <taxon>Yangochiroptera</taxon>
        <taxon>Phyllostomidae</taxon>
        <taxon>Phyllostominae</taxon>
        <taxon>Phyllostomus</taxon>
    </lineage>
</organism>
<feature type="domain" description="RING-type" evidence="29">
    <location>
        <begin position="4080"/>
        <end position="4118"/>
    </location>
</feature>
<dbReference type="RefSeq" id="XP_035864976.1">
    <property type="nucleotide sequence ID" value="XM_036009083.1"/>
</dbReference>
<dbReference type="PANTHER" id="PTHR22605:SF16">
    <property type="entry name" value="E3 UBIQUITIN-PROTEIN LIGASE RNF213"/>
    <property type="match status" value="1"/>
</dbReference>
<evidence type="ECO:0000256" key="14">
    <source>
        <dbReference type="ARBA" id="ARBA00022786"/>
    </source>
</evidence>
<evidence type="ECO:0000256" key="12">
    <source>
        <dbReference type="ARBA" id="ARBA00022741"/>
    </source>
</evidence>
<evidence type="ECO:0000256" key="19">
    <source>
        <dbReference type="ARBA" id="ARBA00023098"/>
    </source>
</evidence>
<evidence type="ECO:0000256" key="9">
    <source>
        <dbReference type="ARBA" id="ARBA00022677"/>
    </source>
</evidence>
<dbReference type="GO" id="GO:0016020">
    <property type="term" value="C:membrane"/>
    <property type="evidence" value="ECO:0007669"/>
    <property type="project" value="TreeGrafter"/>
</dbReference>
<dbReference type="InterPro" id="IPR017907">
    <property type="entry name" value="Znf_RING_CS"/>
</dbReference>
<evidence type="ECO:0000256" key="8">
    <source>
        <dbReference type="ARBA" id="ARBA00022657"/>
    </source>
</evidence>
<dbReference type="Proteomes" id="UP000504628">
    <property type="component" value="Chromosome 8"/>
</dbReference>
<dbReference type="GO" id="GO:0005524">
    <property type="term" value="F:ATP binding"/>
    <property type="evidence" value="ECO:0007669"/>
    <property type="project" value="UniProtKB-KW"/>
</dbReference>
<evidence type="ECO:0000256" key="4">
    <source>
        <dbReference type="ARBA" id="ARBA00004906"/>
    </source>
</evidence>
<gene>
    <name evidence="32" type="primary">RNF213</name>
</gene>
<feature type="compositionally biased region" description="Pro residues" evidence="28">
    <location>
        <begin position="254"/>
        <end position="263"/>
    </location>
</feature>
<evidence type="ECO:0000313" key="32">
    <source>
        <dbReference type="RefSeq" id="XP_035864976.1"/>
    </source>
</evidence>
<dbReference type="GO" id="GO:0008270">
    <property type="term" value="F:zinc ion binding"/>
    <property type="evidence" value="ECO:0007669"/>
    <property type="project" value="UniProtKB-KW"/>
</dbReference>
<evidence type="ECO:0000256" key="3">
    <source>
        <dbReference type="ARBA" id="ARBA00004514"/>
    </source>
</evidence>
<dbReference type="GO" id="GO:0061630">
    <property type="term" value="F:ubiquitin protein ligase activity"/>
    <property type="evidence" value="ECO:0007669"/>
    <property type="project" value="UniProtKB-EC"/>
</dbReference>
<evidence type="ECO:0000256" key="20">
    <source>
        <dbReference type="ARBA" id="ARBA00023268"/>
    </source>
</evidence>
<evidence type="ECO:0000259" key="29">
    <source>
        <dbReference type="PROSITE" id="PS50089"/>
    </source>
</evidence>
<comment type="similarity">
    <text evidence="5">Belongs to the AAA ATPase family.</text>
</comment>
<sequence length="5283" mass="594348">MACPSCGHVPGEDAAKFCSQCGQRLPGAVPAPGSENNPTETSAPEGEMERGQELKEEGGPTETSAPEGEMERGQELKEEGGPTETSVPEGEMELGQELKEEGGPTETSAPEGEMERGQELKEEGGPTETSVTLVPEGEMELGQELKEEGGPTETSVTSVPEGEMELGQELKEEGGPFPSLGSGDGQESLAESGLWTTQKGPAREVCVDAAARSAGEPEAAHCPPCKRRKEDAAPPEVLAAAGLSADPQQDAALPPRPGQPCGPPGEGSGAGATPGGRGGSLPGRAAGVAEADTGGESPGSAAPQGPTGRGALPEGKGREGAGPTPAPAASEGGPGKEAAAQELPPPPPETDGAHPEPGREPPATTGQRAAAPASGATAATAKTGDPGKGAKEEVQNETPKSKQPPASIPAPREHQQETEAKGETAVAKEKAKPQAPKKAAQAPGQDVAASKEKARKDQKADSQAVPESPLRPGEGVSVFFRAIISKHFGFEPSHHQVFVRGGEELGEPRWQRNVCEMHCIRDLEAHGYLVEGRAVISKQHLDKPIPYKYVVNRGKDGVEYEFIYEKQKEKNTHVNRCLHVRSKLLGAEGWHQYDDIVCEKSLGKMQKVMDFLTDQTRKDIVRGKKIATAVMLDSLFGALRLWGAAGLDRFFVQFRQFYSVVRAPVVHEAGERPWSSLQYEEKQVKEDLWEHLKTRVAPFLQRAGDSLPADFPVQSKLRMGLVVLRLAREFQLPAFPHDLPLLCDLLCCSACSPSDFHADLSHILETPQRWREALAVLCLESVTHGVGHWVGVLPVLHRCMERPTRRGDSRIQHEETWAALEGVPFKEFREKKADGKKLLQLMRERKSLLDLDESLFRSWFSVLPLSSLVPFLQEFTDHRSRFLAHILDCLQGTVHRLQELREVSKRNVEDVKDTLKMLLQLLDKFRDSVPEKTSLQPYLTACLELHKAVCKLTKEHVFHELPALSAEAVLVVTALKPLADAAAGRGSEIGQSSVRTVVQTTLNTTRSWLRGIFSKSMFQSSQASLFTTVTFTYEQEVQVWRRLVEIDFPAEHGWKESLLRDMEGRLKQENPRFQISAFCSTDWKGMDAEDSVAKCFESCVIEAVSLACQSQTGVLEGLSCSDLSRFGTLVSAVITKSWPKDSCGPVHDLPKVLEHLLTGPDIKHLFRLYGTDEKLLAHFTEEGRTLMVAADSVITKVASDLLSGEVLVGQLELIWSHRGQFLDIWELKRKSLSPQEKKQDMKWVLRCRWEALAFLQEEKRRVDSLLKLCEGVKHLVKVDFGEIANRHLENLSGKRLNDVVVPRSSPTSSDLELVTHYCLSPSVRDMAQRIDSLKDSHIFRTFWEEAAKALRLLRQEEARPLVDLEDVYEELYGPCLGKFWKLYEDLKSGELTLAEVDTIFEVFVNRYSSLTPDLLTMCALDPKDPQGWVPERVGQIKEYHHLQRAADVAKVIQEVKEVLGLTGDFGALHILLTLTDRVEDFRHGTLAQIDETVVSSNRLLQDVDDPRFQALQELAMRREFVAWVRGALGGIHELKVFVDLASISAGENDIDVDRVACFHDAVQGYACLLYKLDVSAGFREFMGVLKELWKALENDRHLPRKLRDSARNLEWLKTVKESHGSVELSSLSLATAINSRGVYVVQAPDDGKPISPDSVLHLVLPESHGAIREEREYSLEELKELLNKLMLMSGRKDQNSTEVEVFSEVFSNMERLVHSFISLYSAGNLLFRDWRAEVYCSPEGDASVQVDFGPWQLPTLEGQGPLALVLEAICREMEHFLGQWEAFVAQKRAEHFYLNYYTAEQLVYLSTQLLRHPPEDAALTMLSFLKPDCRAQDVWEACRRPNSVAARRWPLTQTDELTLMLSGAPGLVDKLRVIMEQSLTGMCDYLPHCLDLEGLGRCLAHLATKGRSPITRELPKGLQAGQPNLIVCGPSEVLLAALALYMRSPRQPLPTYDEVLLCTPDTTLEEVALLLRRCLSPSSQGHGIYSLLHADQLSYEVACRVEAFFQSLCVQPHREDYQLVLVCDSEREHCYLPSAFSQHKVPVTPQATLEAIQAYLAHHYQVPEQTPSAAAAFRDRMCVGIVASERAGVGKSLYVKRLHETLQMKFSGKNVPLKIVRLIDPQVDEHQVLGSLLPFLSAQYQARPMIFHFDVTSSVETGMWAFLFKLLILQHLMDINGKMWLRNPRHLYIIEILEGHSALPQGPSRRRTQAPQFSFLDVFPKVTCRPPKEVIDMELHLQWNCREPGMDQAEFCSETFQRPFQYLKRFHQKQDLDVFQYRRGRVEGTPEECIQYLLIYCGVVDPSWSELWNFAQFLNYQLGDCEASLFCNPSIVGDTLRGFKNFVVTFMIFMARDFATPTLHTSDQSPGKHMVTMDGVKEEDIAPFSLRRRWESEPHPYVFFNGDHTSMTFIGFHLQPNPQGMVDAIDHVSKRVIKKDVMTVDLYQGLLLQRVPFNVDFDQLPRDKKLERLCMALGIQWVMDPDDTYELTTDNMLKILAIEMRFRCGIPVIVMGETGCGKTRLIKFLSDLRRGYAHADTVRLVKVHGGTTADMIYARVQEAESLALVNKEEHQLDTVLFFDEANTTEAVSCIKEVLCDRTVGGRRLAEGSGLHIIAACNPYRKHSPEMISRLEAAGLGYRVRAEETADRLGSTPLRQLVYRVHALPPSLTPLVWDFGQLNDATERLYIQQIVQRLVDTTVVGDDQMHVITDVLSVSQCFMRKCGDECSFVSLRDVERCVRVFRWFHEHSEMLLSQRGATVHACGDVEEDPVLWALVLAVGVCYHASLEKQKLYRKAICQFLPQPYNDSKAVLDTITRVQDLFLEGVPLRNTIAKNLALKENVFMMVVCIELRIPLFLVGKPGSSKSLAKTIVADAMQGQAAHSDLFRNLKQVHLVSFQCSPHSTPQGIIGTFRQCARFQQDKDLRQYVSVVVLDEVGLAEDSPKMPLKALHPLLEDGCIEDDPAPHKKVGFIGISNWALDPAKMNRGIFVSRGSPNRKELIESAKGICSSDSLVQEKVKGYFKSFAKAYETVCELQDKEFFGLRDYYSLIKMVFASAKASNKKPSPQDIAQAVLRNFSGKEGICALDIFANSLPEARLSKEVNTMQLIEQNMYGDATQAQGGDPEDSESRYLLLLTRNYAALQILQQTLFHEDRQPEIIFGSSFPQDQEYTQICRNINRVKICMETGRMVVLLNLQNLYESLYDALNQYYVHLGGQKYVDLGLGTHRVKCRVHPDFRLIVIEEKDVVYNHFPIPLINRLEKHYLDINTVLERWQKDIVEELKAWVDSFVSVPATSVGATHKYSPSDVFVGYHSDTCASVVLQVIERLGPRAVTREHYRKVLEDAKLVLLDCATPDAVVRLSTASLSVFAANSLAQEYYYRQQHDSFADFLRDHLRLLESELEPERHAVFTEITTFSRLLTGHDCEVLASEVTGKALRPTILSLQQFDTEYSFLREVRKCVTHTAPCKILVVQTDFEDGVRSAQLIASAKYSAINEISKHQGHQHRVFVYFITKLSRMESGRSYVGSHGGLWRSVHIDDLRRSTVMVSDVTKLQDVTISQLFDPDHELESEVGHGASDGHEEEMEVEPHEPGSTAQMDMETDMETDHSEPRRSHTPALDTSHLLRSCVQSAVGLLQDPSERSQRNMRRVEILLGLLSEDDEHKAAFSREAKRRLHDLLRKQESFMLAKERWVQEEASNPDALQEAGTFRHTLWKRVQGAVTPLLASMISVIDRDGNLELLAVPEVPSWTRDLWMFIFSDLKLLSIPLVANATRFRSEMSHIPVLGHMQLSGDNCNSVPFSWRIKDYVEELGVQAQYISEPAGAPKKLLEIFWQTPLGCFLARLPGPERQQLFQCYLQDFLLLTMKVSNMQELTLLQMALRSCVQQLREERPQEELSLPWVHLAYQHFRIRLQNFSRILTIHPLIVDSLTEAAQRRDPATREMTLDVYAALACAELLLRDLLKPSPQVWLQMVKKLSMPLELLCSEGYLQDCGGRARDLIREVRTYWNRIFSVALFVEHVLLGTRSHLPELRELVTESAFTLDKRLQGNSDIKTIRPFSAVMKTLWECKDQASQTLIRFRVQACPVCLGDAQDPVHLPCDHVFCLGCVRSCLTLGQMSCPLCLTDLPEGFSPEVSQETRAAIEKHARFRHMCTSFFVDLVSTVCFKDNCPPDKDVVEMLLSLLFVEKKLLRGVPQRRREHTKSLSPFNDVVDKTPVIRSVVLKLLLKYSFQEVKGYIQDYLTLLEKKAFVAEDKTELYVLFSSCLEDSMYEKDSAFSGSDDGRSLQEDVQFLQVLLRGPREPASKASVEGLQEVARVRLCLDRAADILAALRKGSVMAEERKKYLQQVERFCTQARNDWYRVYLVRKLTSLLGMESVQSLSRPGHPAQWVFPQEVIAQQRDHPGHMDHFLVHGQEYKAVRDAVGKAVLECKLLDIKMALQACRSSQMHQAAYLLLALFREVASLYRSRNASLHPTPEQLEALKEFIKQSQSLSPDMRHFAMSLVTNELPLLRARPRGGDLEGAVTEMAVHAAILLLCGQHRVLKPLKNLAFSPATMVRAFLPTMPEDLQAQARRWKGLEGVRWYTCPNGHHCAVGECGMPMEQSVCIDCQAPIGGTNHTPQPGFTVAGDIPDRTQTGHVLGSPPSEDKVVVSDRELSPVVFLLARLLTHLALLLGATHSPQAIRDIIRPPVEDPREFLEQHIHRDMEQLTKTLGRSADDTTGVVHLVLCSLLSEQCHLPGQGSLLFDEVLSTKEQRNSWEKCVETLIVPELKHLDKALLTVNTLLRCDERISSNPVAKLVFGDPVSFLPHLPRNSVVHSSRMWSCRTRVTMEYLQNLVEQKNGKETVPVLWKFLQKEGELRLVKFLPEILALQRDLVKWFQNASEAQYLPICDFIASHSSDGLKRLLRSRFSLFLSMWNKLRRSLETNGEIKLPKDYCSADLDLGSKLEVVLPRRQGLGLCSTALVSYLISLHNEMVYTVAKLSEEENDYSVDVSEVTDLHVISYEVERDLTPLILSNCQYQVEQGGESLQEFDLEKIQRQLTSRFLQGKPRLTLRGLPTLVCRRDWNYEHLFTSIRTKVPQVPLPNASLSAISGQLQSHSDACEALSVIEVTLGFLSTAGEDPNMDLIVYIQDKLRISDQTEQVLKALHRCQLRHVIALWQLLSAHKSEQQLRLRKEPFGEISADYRVELSPEGAKLLHTFLNQGGLDTFLLELHELMVLKLKNPQTKQDFNPNWSLRDTLVSYMETKDCDTLPEMEAQFPEEILLSNCVSVWKMAVELKRGRQMR</sequence>
<dbReference type="InterPro" id="IPR003593">
    <property type="entry name" value="AAA+_ATPase"/>
</dbReference>
<evidence type="ECO:0000256" key="23">
    <source>
        <dbReference type="ARBA" id="ARBA00067765"/>
    </source>
</evidence>
<dbReference type="GO" id="GO:0006511">
    <property type="term" value="P:ubiquitin-dependent protein catabolic process"/>
    <property type="evidence" value="ECO:0007669"/>
    <property type="project" value="TreeGrafter"/>
</dbReference>
<comment type="pathway">
    <text evidence="4">Protein modification; protein ubiquitination.</text>
</comment>
<feature type="compositionally biased region" description="Gly residues" evidence="28">
    <location>
        <begin position="264"/>
        <end position="281"/>
    </location>
</feature>
<evidence type="ECO:0000313" key="31">
    <source>
        <dbReference type="Proteomes" id="UP000504628"/>
    </source>
</evidence>
<evidence type="ECO:0000256" key="22">
    <source>
        <dbReference type="ARBA" id="ARBA00064239"/>
    </source>
</evidence>
<dbReference type="GO" id="GO:0002040">
    <property type="term" value="P:sprouting angiogenesis"/>
    <property type="evidence" value="ECO:0007669"/>
    <property type="project" value="TreeGrafter"/>
</dbReference>
<keyword evidence="16" id="KW-0862">Zinc</keyword>
<dbReference type="FunFam" id="3.40.50.300:FF:000491">
    <property type="entry name" value="E3 ubiquitin-protein ligase RNF213"/>
    <property type="match status" value="1"/>
</dbReference>
<dbReference type="PANTHER" id="PTHR22605">
    <property type="entry name" value="RZ-TYPE DOMAIN-CONTAINING PROTEIN"/>
    <property type="match status" value="1"/>
</dbReference>
<evidence type="ECO:0000256" key="10">
    <source>
        <dbReference type="ARBA" id="ARBA00022679"/>
    </source>
</evidence>
<keyword evidence="9" id="KW-0551">Lipid droplet</keyword>
<comment type="subunit">
    <text evidence="22">Monomer. Interacts with UBE2L3/UBCH7; UBE2L3/UBCH7 is the most efficient ubiquitin-conjugating enzyme E2 for the ubiquitin ligase activity. Interacts with UBE2N/UBC13; promoting 'Lys-63'-linked ubiquitination of target proteins.</text>
</comment>
<dbReference type="EC" id="2.3.2.27" evidence="6"/>
<keyword evidence="12" id="KW-0547">Nucleotide-binding</keyword>
<proteinExistence type="inferred from homology"/>
<evidence type="ECO:0000259" key="30">
    <source>
        <dbReference type="PROSITE" id="PS51981"/>
    </source>
</evidence>
<accession>A0A7E6CDC2</accession>
<reference evidence="32" key="1">
    <citation type="submission" date="2025-08" db="UniProtKB">
        <authorList>
            <consortium name="RefSeq"/>
        </authorList>
    </citation>
    <scope>IDENTIFICATION</scope>
    <source>
        <tissue evidence="32">Muscle</tissue>
    </source>
</reference>
<dbReference type="SUPFAM" id="SSF52540">
    <property type="entry name" value="P-loop containing nucleoside triphosphate hydrolases"/>
    <property type="match status" value="2"/>
</dbReference>
<dbReference type="InterPro" id="IPR001841">
    <property type="entry name" value="Znf_RING"/>
</dbReference>
<evidence type="ECO:0000256" key="27">
    <source>
        <dbReference type="PROSITE-ProRule" id="PRU00175"/>
    </source>
</evidence>
<feature type="compositionally biased region" description="Basic and acidic residues" evidence="28">
    <location>
        <begin position="69"/>
        <end position="80"/>
    </location>
</feature>
<dbReference type="SUPFAM" id="SSF57850">
    <property type="entry name" value="RING/U-box"/>
    <property type="match status" value="1"/>
</dbReference>
<dbReference type="PROSITE" id="PS50089">
    <property type="entry name" value="ZF_RING_2"/>
    <property type="match status" value="1"/>
</dbReference>
<evidence type="ECO:0000256" key="11">
    <source>
        <dbReference type="ARBA" id="ARBA00022723"/>
    </source>
</evidence>
<feature type="compositionally biased region" description="Low complexity" evidence="28">
    <location>
        <begin position="433"/>
        <end position="445"/>
    </location>
</feature>
<evidence type="ECO:0000256" key="2">
    <source>
        <dbReference type="ARBA" id="ARBA00004502"/>
    </source>
</evidence>